<comment type="caution">
    <text evidence="2">The sequence shown here is derived from an EMBL/GenBank/DDBJ whole genome shotgun (WGS) entry which is preliminary data.</text>
</comment>
<protein>
    <submittedName>
        <fullName evidence="2">Uncharacterized protein</fullName>
    </submittedName>
</protein>
<feature type="region of interest" description="Disordered" evidence="1">
    <location>
        <begin position="299"/>
        <end position="325"/>
    </location>
</feature>
<name>A0A2S9YA46_9BACT</name>
<evidence type="ECO:0000313" key="2">
    <source>
        <dbReference type="EMBL" id="PRQ01977.1"/>
    </source>
</evidence>
<feature type="compositionally biased region" description="Basic and acidic residues" evidence="1">
    <location>
        <begin position="77"/>
        <end position="88"/>
    </location>
</feature>
<organism evidence="2 3">
    <name type="scientific">Enhygromyxa salina</name>
    <dbReference type="NCBI Taxonomy" id="215803"/>
    <lineage>
        <taxon>Bacteria</taxon>
        <taxon>Pseudomonadati</taxon>
        <taxon>Myxococcota</taxon>
        <taxon>Polyangia</taxon>
        <taxon>Nannocystales</taxon>
        <taxon>Nannocystaceae</taxon>
        <taxon>Enhygromyxa</taxon>
    </lineage>
</organism>
<dbReference type="AlphaFoldDB" id="A0A2S9YA46"/>
<reference evidence="2 3" key="1">
    <citation type="submission" date="2018-03" db="EMBL/GenBank/DDBJ databases">
        <title>Draft Genome Sequences of the Obligatory Marine Myxobacteria Enhygromyxa salina SWB007.</title>
        <authorList>
            <person name="Poehlein A."/>
            <person name="Moghaddam J.A."/>
            <person name="Harms H."/>
            <person name="Alanjari M."/>
            <person name="Koenig G.M."/>
            <person name="Daniel R."/>
            <person name="Schaeberle T.F."/>
        </authorList>
    </citation>
    <scope>NUCLEOTIDE SEQUENCE [LARGE SCALE GENOMIC DNA]</scope>
    <source>
        <strain evidence="2 3">SWB007</strain>
    </source>
</reference>
<dbReference type="EMBL" id="PVNL01000115">
    <property type="protein sequence ID" value="PRQ01977.1"/>
    <property type="molecule type" value="Genomic_DNA"/>
</dbReference>
<dbReference type="Proteomes" id="UP000238823">
    <property type="component" value="Unassembled WGS sequence"/>
</dbReference>
<dbReference type="OrthoDB" id="5380004at2"/>
<accession>A0A2S9YA46</accession>
<proteinExistence type="predicted"/>
<evidence type="ECO:0000313" key="3">
    <source>
        <dbReference type="Proteomes" id="UP000238823"/>
    </source>
</evidence>
<gene>
    <name evidence="2" type="ORF">ENSA7_56440</name>
</gene>
<feature type="region of interest" description="Disordered" evidence="1">
    <location>
        <begin position="77"/>
        <end position="132"/>
    </location>
</feature>
<evidence type="ECO:0000256" key="1">
    <source>
        <dbReference type="SAM" id="MobiDB-lite"/>
    </source>
</evidence>
<sequence length="359" mass="38830">MLRAPRAGFRSALTGLAAVTAIAAVTLLPGCRNKGPSGPTPICMAEVAGGTAVESEAQELPADIWFSIMLEGFDRERRLPGDDPKDCTGRSTIAPTPPPLAEGEEPREDDKPDIVAGCSIAGDPDASRLPTRPLTDEDLIINKGPDGMSLVWVQATHYDNGEASGPVAMVEWTKAGVAIRALGSLRAQTNKARMRIEMAGEQQILVVEGDQCNPEVSKLCKRIMKLLPNLNGRFATVPLKLEKDEVVGDIDPCLGDAAFALFEQYTSNLPDGWIRKFEISRSVTFDKGAPLVAEQVTIKDQDPNQPEAPPAEFREASTDRTLVYQPEDRSFATRGSLWEQMIDNYGSVAHDAKASDDDE</sequence>
<dbReference type="RefSeq" id="WP_106092521.1">
    <property type="nucleotide sequence ID" value="NZ_PVNL01000115.1"/>
</dbReference>